<dbReference type="SUPFAM" id="SSF48452">
    <property type="entry name" value="TPR-like"/>
    <property type="match status" value="1"/>
</dbReference>
<name>A0A7W5H059_9PORP</name>
<dbReference type="RefSeq" id="WP_183412129.1">
    <property type="nucleotide sequence ID" value="NZ_JACHYB010000001.1"/>
</dbReference>
<dbReference type="EMBL" id="JACHYB010000001">
    <property type="protein sequence ID" value="MBB3186198.1"/>
    <property type="molecule type" value="Genomic_DNA"/>
</dbReference>
<dbReference type="Pfam" id="PF14322">
    <property type="entry name" value="SusD-like_3"/>
    <property type="match status" value="1"/>
</dbReference>
<keyword evidence="9" id="KW-1185">Reference proteome</keyword>
<dbReference type="Pfam" id="PF07980">
    <property type="entry name" value="SusD_RagB"/>
    <property type="match status" value="1"/>
</dbReference>
<feature type="domain" description="SusD-like N-terminal" evidence="7">
    <location>
        <begin position="124"/>
        <end position="234"/>
    </location>
</feature>
<evidence type="ECO:0000313" key="9">
    <source>
        <dbReference type="Proteomes" id="UP000544222"/>
    </source>
</evidence>
<dbReference type="Gene3D" id="1.25.40.390">
    <property type="match status" value="1"/>
</dbReference>
<dbReference type="InterPro" id="IPR012944">
    <property type="entry name" value="SusD_RagB_dom"/>
</dbReference>
<reference evidence="8 9" key="1">
    <citation type="submission" date="2020-08" db="EMBL/GenBank/DDBJ databases">
        <title>Genomic Encyclopedia of Type Strains, Phase IV (KMG-IV): sequencing the most valuable type-strain genomes for metagenomic binning, comparative biology and taxonomic classification.</title>
        <authorList>
            <person name="Goeker M."/>
        </authorList>
    </citation>
    <scope>NUCLEOTIDE SEQUENCE [LARGE SCALE GENOMIC DNA]</scope>
    <source>
        <strain evidence="8 9">DSM 27471</strain>
    </source>
</reference>
<keyword evidence="5" id="KW-0998">Cell outer membrane</keyword>
<evidence type="ECO:0000313" key="8">
    <source>
        <dbReference type="EMBL" id="MBB3186198.1"/>
    </source>
</evidence>
<dbReference type="GO" id="GO:0009279">
    <property type="term" value="C:cell outer membrane"/>
    <property type="evidence" value="ECO:0007669"/>
    <property type="project" value="UniProtKB-SubCell"/>
</dbReference>
<evidence type="ECO:0000256" key="2">
    <source>
        <dbReference type="ARBA" id="ARBA00006275"/>
    </source>
</evidence>
<protein>
    <recommendedName>
        <fullName evidence="10">Starch-binding associating with outer membrane</fullName>
    </recommendedName>
</protein>
<dbReference type="InterPro" id="IPR033985">
    <property type="entry name" value="SusD-like_N"/>
</dbReference>
<feature type="domain" description="RagB/SusD" evidence="6">
    <location>
        <begin position="307"/>
        <end position="593"/>
    </location>
</feature>
<comment type="caution">
    <text evidence="8">The sequence shown here is derived from an EMBL/GenBank/DDBJ whole genome shotgun (WGS) entry which is preliminary data.</text>
</comment>
<evidence type="ECO:0008006" key="10">
    <source>
        <dbReference type="Google" id="ProtNLM"/>
    </source>
</evidence>
<evidence type="ECO:0000256" key="1">
    <source>
        <dbReference type="ARBA" id="ARBA00004442"/>
    </source>
</evidence>
<comment type="similarity">
    <text evidence="2">Belongs to the SusD family.</text>
</comment>
<evidence type="ECO:0000256" key="5">
    <source>
        <dbReference type="ARBA" id="ARBA00023237"/>
    </source>
</evidence>
<dbReference type="AlphaFoldDB" id="A0A7W5H059"/>
<proteinExistence type="inferred from homology"/>
<sequence length="593" mass="66351">MKKIFLYIMLAFLLIVVNSCVNDLLNKQPLNIISDDVLWNDQALVNAYITDIYSGLTFLEMTEGSDNRSQMGGGSSTDNWFDINLSTELSDEAMCGMPWLWTYYRWKPGYQQLGQTGGLMDFWGYSSIRKMNVFIEKMKTSTLDPTFIKSAIAEVRFLRALSYFEMVKRYGGVPLLTEAQSITTPIDSLYMPRNTEEAIYNFVNSEVDAIVPDLPLVPSETGRASKGAALALKSESSLYAARIATWGTVQLNGLVGIPAQDANKFWQASLDASKAVMNLGVYSLYNKYPNDKVKNFQNIFLDKGNSEVIFAKEYNGSTVGHGWDCFESPAGYNSWGVGNNTAPYVEMVNEFENVDGSPHTLDPTIYSHGEWSLNDLFGKKDPRFAASIYTEGTPYQGDTIHMYRGLVQADGTITTNAIGTTPGTGKSSSDAATGFGTLKYIDESLISPGAGQSKTDWIIFRYAEILLNYAEAAFQLGDPSDALQAVNLVRERAGIPDLTSISQDLIRHERKVEFYGEAKRYWDLRTWRLSTSVLSHSYTGMDYYLDPVTKKYKLQFYDADGAYTPLFNQCNYYWPITLARIANDSLLVENPGY</sequence>
<evidence type="ECO:0000256" key="4">
    <source>
        <dbReference type="ARBA" id="ARBA00023136"/>
    </source>
</evidence>
<keyword evidence="4" id="KW-0472">Membrane</keyword>
<dbReference type="InterPro" id="IPR011990">
    <property type="entry name" value="TPR-like_helical_dom_sf"/>
</dbReference>
<comment type="subcellular location">
    <subcellularLocation>
        <location evidence="1">Cell outer membrane</location>
    </subcellularLocation>
</comment>
<evidence type="ECO:0000256" key="3">
    <source>
        <dbReference type="ARBA" id="ARBA00022729"/>
    </source>
</evidence>
<evidence type="ECO:0000259" key="7">
    <source>
        <dbReference type="Pfam" id="PF14322"/>
    </source>
</evidence>
<organism evidence="8 9">
    <name type="scientific">Microbacter margulisiae</name>
    <dbReference type="NCBI Taxonomy" id="1350067"/>
    <lineage>
        <taxon>Bacteria</taxon>
        <taxon>Pseudomonadati</taxon>
        <taxon>Bacteroidota</taxon>
        <taxon>Bacteroidia</taxon>
        <taxon>Bacteroidales</taxon>
        <taxon>Porphyromonadaceae</taxon>
        <taxon>Microbacter</taxon>
    </lineage>
</organism>
<dbReference type="Proteomes" id="UP000544222">
    <property type="component" value="Unassembled WGS sequence"/>
</dbReference>
<evidence type="ECO:0000259" key="6">
    <source>
        <dbReference type="Pfam" id="PF07980"/>
    </source>
</evidence>
<accession>A0A7W5H059</accession>
<keyword evidence="3" id="KW-0732">Signal</keyword>
<gene>
    <name evidence="8" type="ORF">FHX64_000361</name>
</gene>